<organism evidence="2 3">
    <name type="scientific">Actinokineospora fastidiosa</name>
    <dbReference type="NCBI Taxonomy" id="1816"/>
    <lineage>
        <taxon>Bacteria</taxon>
        <taxon>Bacillati</taxon>
        <taxon>Actinomycetota</taxon>
        <taxon>Actinomycetes</taxon>
        <taxon>Pseudonocardiales</taxon>
        <taxon>Pseudonocardiaceae</taxon>
        <taxon>Actinokineospora</taxon>
    </lineage>
</organism>
<proteinExistence type="predicted"/>
<gene>
    <name evidence="2" type="ORF">GCM10010171_32030</name>
</gene>
<protein>
    <recommendedName>
        <fullName evidence="1">SnoaL-like domain-containing protein</fullName>
    </recommendedName>
</protein>
<reference evidence="2" key="2">
    <citation type="submission" date="2020-09" db="EMBL/GenBank/DDBJ databases">
        <authorList>
            <person name="Sun Q."/>
            <person name="Ohkuma M."/>
        </authorList>
    </citation>
    <scope>NUCLEOTIDE SEQUENCE</scope>
    <source>
        <strain evidence="2">JCM 3276</strain>
    </source>
</reference>
<dbReference type="AlphaFoldDB" id="A0A918GGU1"/>
<dbReference type="EMBL" id="BMRB01000002">
    <property type="protein sequence ID" value="GGS35062.1"/>
    <property type="molecule type" value="Genomic_DNA"/>
</dbReference>
<dbReference type="SUPFAM" id="SSF54427">
    <property type="entry name" value="NTF2-like"/>
    <property type="match status" value="1"/>
</dbReference>
<name>A0A918GGU1_9PSEU</name>
<feature type="domain" description="SnoaL-like" evidence="1">
    <location>
        <begin position="8"/>
        <end position="104"/>
    </location>
</feature>
<sequence length="125" mass="13157">MSDPDDVARRYLAAWNERDQARRRALVDALWTDDAVHVDPIATAAGRAAVDAVIATAQRQFPGLGYRAAGSADGHHGVVRLTWELAPEGGPAVIIGVVVLVTDGARVRAGYGFLDPVPTEAGVDS</sequence>
<dbReference type="Gene3D" id="3.10.450.50">
    <property type="match status" value="1"/>
</dbReference>
<accession>A0A918GGU1</accession>
<dbReference type="Pfam" id="PF12680">
    <property type="entry name" value="SnoaL_2"/>
    <property type="match status" value="1"/>
</dbReference>
<evidence type="ECO:0000259" key="1">
    <source>
        <dbReference type="Pfam" id="PF12680"/>
    </source>
</evidence>
<keyword evidence="3" id="KW-1185">Reference proteome</keyword>
<evidence type="ECO:0000313" key="3">
    <source>
        <dbReference type="Proteomes" id="UP000660680"/>
    </source>
</evidence>
<dbReference type="InterPro" id="IPR032710">
    <property type="entry name" value="NTF2-like_dom_sf"/>
</dbReference>
<reference evidence="2" key="1">
    <citation type="journal article" date="2014" name="Int. J. Syst. Evol. Microbiol.">
        <title>Complete genome sequence of Corynebacterium casei LMG S-19264T (=DSM 44701T), isolated from a smear-ripened cheese.</title>
        <authorList>
            <consortium name="US DOE Joint Genome Institute (JGI-PGF)"/>
            <person name="Walter F."/>
            <person name="Albersmeier A."/>
            <person name="Kalinowski J."/>
            <person name="Ruckert C."/>
        </authorList>
    </citation>
    <scope>NUCLEOTIDE SEQUENCE</scope>
    <source>
        <strain evidence="2">JCM 3276</strain>
    </source>
</reference>
<comment type="caution">
    <text evidence="2">The sequence shown here is derived from an EMBL/GenBank/DDBJ whole genome shotgun (WGS) entry which is preliminary data.</text>
</comment>
<dbReference type="InterPro" id="IPR037401">
    <property type="entry name" value="SnoaL-like"/>
</dbReference>
<dbReference type="Proteomes" id="UP000660680">
    <property type="component" value="Unassembled WGS sequence"/>
</dbReference>
<dbReference type="RefSeq" id="WP_189211185.1">
    <property type="nucleotide sequence ID" value="NZ_BMRB01000002.1"/>
</dbReference>
<evidence type="ECO:0000313" key="2">
    <source>
        <dbReference type="EMBL" id="GGS35062.1"/>
    </source>
</evidence>